<sequence>MISNLPIRTTLTPSLPAATPHRTRAGHASTGRGSERRRPRPIPPERQQPVVVHAPRCERVCHPAKGIGRTRRFGGPRPNTLRPNTLKRRAAFCVRPTRDLASTPGQRRSRAAGDPSFLLGRPSTGSGFGGFFPPPPYPRTPTPPAGGRPTERRAKRRPETRDWTRRAARRFDRSILTGIPV</sequence>
<dbReference type="EMBL" id="OW152825">
    <property type="protein sequence ID" value="CAH2041415.1"/>
    <property type="molecule type" value="Genomic_DNA"/>
</dbReference>
<reference evidence="2" key="1">
    <citation type="submission" date="2022-03" db="EMBL/GenBank/DDBJ databases">
        <authorList>
            <person name="Martin H S."/>
        </authorList>
    </citation>
    <scope>NUCLEOTIDE SEQUENCE</scope>
</reference>
<accession>A0ABN8HVU0</accession>
<feature type="region of interest" description="Disordered" evidence="1">
    <location>
        <begin position="1"/>
        <end position="49"/>
    </location>
</feature>
<feature type="compositionally biased region" description="Low complexity" evidence="1">
    <location>
        <begin position="9"/>
        <end position="20"/>
    </location>
</feature>
<keyword evidence="3" id="KW-1185">Reference proteome</keyword>
<feature type="compositionally biased region" description="Basic and acidic residues" evidence="1">
    <location>
        <begin position="149"/>
        <end position="173"/>
    </location>
</feature>
<gene>
    <name evidence="2" type="ORF">IPOD504_LOCUS3150</name>
</gene>
<dbReference type="Proteomes" id="UP000837857">
    <property type="component" value="Chromosome 13"/>
</dbReference>
<feature type="non-terminal residue" evidence="2">
    <location>
        <position position="181"/>
    </location>
</feature>
<name>A0ABN8HVU0_9NEOP</name>
<evidence type="ECO:0000313" key="2">
    <source>
        <dbReference type="EMBL" id="CAH2041415.1"/>
    </source>
</evidence>
<organism evidence="2 3">
    <name type="scientific">Iphiclides podalirius</name>
    <name type="common">scarce swallowtail</name>
    <dbReference type="NCBI Taxonomy" id="110791"/>
    <lineage>
        <taxon>Eukaryota</taxon>
        <taxon>Metazoa</taxon>
        <taxon>Ecdysozoa</taxon>
        <taxon>Arthropoda</taxon>
        <taxon>Hexapoda</taxon>
        <taxon>Insecta</taxon>
        <taxon>Pterygota</taxon>
        <taxon>Neoptera</taxon>
        <taxon>Endopterygota</taxon>
        <taxon>Lepidoptera</taxon>
        <taxon>Glossata</taxon>
        <taxon>Ditrysia</taxon>
        <taxon>Papilionoidea</taxon>
        <taxon>Papilionidae</taxon>
        <taxon>Papilioninae</taxon>
        <taxon>Iphiclides</taxon>
    </lineage>
</organism>
<proteinExistence type="predicted"/>
<protein>
    <submittedName>
        <fullName evidence="2">Uncharacterized protein</fullName>
    </submittedName>
</protein>
<evidence type="ECO:0000256" key="1">
    <source>
        <dbReference type="SAM" id="MobiDB-lite"/>
    </source>
</evidence>
<feature type="region of interest" description="Disordered" evidence="1">
    <location>
        <begin position="94"/>
        <end position="181"/>
    </location>
</feature>
<feature type="compositionally biased region" description="Pro residues" evidence="1">
    <location>
        <begin position="132"/>
        <end position="146"/>
    </location>
</feature>
<evidence type="ECO:0000313" key="3">
    <source>
        <dbReference type="Proteomes" id="UP000837857"/>
    </source>
</evidence>